<evidence type="ECO:0000256" key="3">
    <source>
        <dbReference type="ARBA" id="ARBA00023163"/>
    </source>
</evidence>
<keyword evidence="3" id="KW-0804">Transcription</keyword>
<evidence type="ECO:0000256" key="2">
    <source>
        <dbReference type="ARBA" id="ARBA00023125"/>
    </source>
</evidence>
<dbReference type="PANTHER" id="PTHR43537:SF5">
    <property type="entry name" value="UXU OPERON TRANSCRIPTIONAL REGULATOR"/>
    <property type="match status" value="1"/>
</dbReference>
<evidence type="ECO:0000259" key="4">
    <source>
        <dbReference type="PROSITE" id="PS50949"/>
    </source>
</evidence>
<keyword evidence="1" id="KW-0805">Transcription regulation</keyword>
<gene>
    <name evidence="5" type="ORF">EP57_04980</name>
    <name evidence="6" type="ORF">HCA55_05490</name>
</gene>
<keyword evidence="2" id="KW-0238">DNA-binding</keyword>
<evidence type="ECO:0000313" key="8">
    <source>
        <dbReference type="Proteomes" id="UP000548082"/>
    </source>
</evidence>
<dbReference type="SUPFAM" id="SSF46785">
    <property type="entry name" value="Winged helix' DNA-binding domain"/>
    <property type="match status" value="1"/>
</dbReference>
<evidence type="ECO:0000256" key="1">
    <source>
        <dbReference type="ARBA" id="ARBA00023015"/>
    </source>
</evidence>
<accession>A0A099WFC2</accession>
<keyword evidence="7" id="KW-1185">Reference proteome</keyword>
<dbReference type="SMART" id="SM00345">
    <property type="entry name" value="HTH_GNTR"/>
    <property type="match status" value="1"/>
</dbReference>
<dbReference type="InterPro" id="IPR000524">
    <property type="entry name" value="Tscrpt_reg_HTH_GntR"/>
</dbReference>
<dbReference type="InterPro" id="IPR036390">
    <property type="entry name" value="WH_DNA-bd_sf"/>
</dbReference>
<evidence type="ECO:0000313" key="5">
    <source>
        <dbReference type="EMBL" id="KGL42815.1"/>
    </source>
</evidence>
<dbReference type="PRINTS" id="PR00035">
    <property type="entry name" value="HTHGNTR"/>
</dbReference>
<dbReference type="Pfam" id="PF00392">
    <property type="entry name" value="GntR"/>
    <property type="match status" value="1"/>
</dbReference>
<dbReference type="eggNOG" id="COG1802">
    <property type="taxonomic scope" value="Bacteria"/>
</dbReference>
<protein>
    <submittedName>
        <fullName evidence="6">GntR family transcriptional regulator</fullName>
    </submittedName>
</protein>
<dbReference type="InterPro" id="IPR036388">
    <property type="entry name" value="WH-like_DNA-bd_sf"/>
</dbReference>
<organism evidence="5 7">
    <name type="scientific">Listeria booriae</name>
    <dbReference type="NCBI Taxonomy" id="1552123"/>
    <lineage>
        <taxon>Bacteria</taxon>
        <taxon>Bacillati</taxon>
        <taxon>Bacillota</taxon>
        <taxon>Bacilli</taxon>
        <taxon>Bacillales</taxon>
        <taxon>Listeriaceae</taxon>
        <taxon>Listeria</taxon>
    </lineage>
</organism>
<dbReference type="PROSITE" id="PS50949">
    <property type="entry name" value="HTH_GNTR"/>
    <property type="match status" value="1"/>
</dbReference>
<feature type="domain" description="HTH gntR-type" evidence="4">
    <location>
        <begin position="12"/>
        <end position="79"/>
    </location>
</feature>
<dbReference type="Gene3D" id="1.10.10.10">
    <property type="entry name" value="Winged helix-like DNA-binding domain superfamily/Winged helix DNA-binding domain"/>
    <property type="match status" value="1"/>
</dbReference>
<dbReference type="PANTHER" id="PTHR43537">
    <property type="entry name" value="TRANSCRIPTIONAL REGULATOR, GNTR FAMILY"/>
    <property type="match status" value="1"/>
</dbReference>
<dbReference type="EMBL" id="JNFA01000011">
    <property type="protein sequence ID" value="KGL42815.1"/>
    <property type="molecule type" value="Genomic_DNA"/>
</dbReference>
<dbReference type="STRING" id="1552123.EP57_04980"/>
<dbReference type="Proteomes" id="UP000029844">
    <property type="component" value="Unassembled WGS sequence"/>
</dbReference>
<dbReference type="GO" id="GO:0003700">
    <property type="term" value="F:DNA-binding transcription factor activity"/>
    <property type="evidence" value="ECO:0007669"/>
    <property type="project" value="InterPro"/>
</dbReference>
<proteinExistence type="predicted"/>
<reference evidence="5 7" key="1">
    <citation type="submission" date="2014-05" db="EMBL/GenBank/DDBJ databases">
        <title>Novel Listeriaceae from food processing environments.</title>
        <authorList>
            <person name="den Bakker H.C."/>
        </authorList>
    </citation>
    <scope>NUCLEOTIDE SEQUENCE [LARGE SCALE GENOMIC DNA]</scope>
    <source>
        <strain evidence="5 7">FSL A5-0281</strain>
    </source>
</reference>
<dbReference type="GO" id="GO:0003677">
    <property type="term" value="F:DNA binding"/>
    <property type="evidence" value="ECO:0007669"/>
    <property type="project" value="UniProtKB-KW"/>
</dbReference>
<reference evidence="6 8" key="2">
    <citation type="submission" date="2020-03" db="EMBL/GenBank/DDBJ databases">
        <title>Soil Listeria distribution.</title>
        <authorList>
            <person name="Liao J."/>
            <person name="Wiedmann M."/>
        </authorList>
    </citation>
    <scope>NUCLEOTIDE SEQUENCE [LARGE SCALE GENOMIC DNA]</scope>
    <source>
        <strain evidence="6 8">FSL L7-0990</strain>
    </source>
</reference>
<dbReference type="RefSeq" id="WP_036084698.1">
    <property type="nucleotide sequence ID" value="NZ_JAARRW010000002.1"/>
</dbReference>
<name>A0A099WFC2_9LIST</name>
<comment type="caution">
    <text evidence="5">The sequence shown here is derived from an EMBL/GenBank/DDBJ whole genome shotgun (WGS) entry which is preliminary data.</text>
</comment>
<dbReference type="Proteomes" id="UP000548082">
    <property type="component" value="Unassembled WGS sequence"/>
</dbReference>
<sequence length="90" mass="10505">MEWTMIMNNKRPRLEEVAYAHVLKSIKENRLKMGDFVSQQDLAQELNMSRTPIRAAITKLSGEGYIRMLPYHGAFVAFYKEQSVEGRVRE</sequence>
<evidence type="ECO:0000313" key="6">
    <source>
        <dbReference type="EMBL" id="MBC1796169.1"/>
    </source>
</evidence>
<evidence type="ECO:0000313" key="7">
    <source>
        <dbReference type="Proteomes" id="UP000029844"/>
    </source>
</evidence>
<dbReference type="EMBL" id="JAARVD010000002">
    <property type="protein sequence ID" value="MBC1796169.1"/>
    <property type="molecule type" value="Genomic_DNA"/>
</dbReference>
<dbReference type="AlphaFoldDB" id="A0A099WFC2"/>